<dbReference type="InterPro" id="IPR020904">
    <property type="entry name" value="Sc_DH/Rdtase_CS"/>
</dbReference>
<dbReference type="Pfam" id="PF13561">
    <property type="entry name" value="adh_short_C2"/>
    <property type="match status" value="1"/>
</dbReference>
<accession>A0ABT2FJA8</accession>
<protein>
    <submittedName>
        <fullName evidence="2">SDR family oxidoreductase</fullName>
    </submittedName>
</protein>
<dbReference type="Gene3D" id="3.40.50.720">
    <property type="entry name" value="NAD(P)-binding Rossmann-like Domain"/>
    <property type="match status" value="1"/>
</dbReference>
<keyword evidence="3" id="KW-1185">Reference proteome</keyword>
<dbReference type="PRINTS" id="PR00080">
    <property type="entry name" value="SDRFAMILY"/>
</dbReference>
<gene>
    <name evidence="2" type="ORF">L9G74_08230</name>
</gene>
<organism evidence="2 3">
    <name type="scientific">Shewanella electrica</name>
    <dbReference type="NCBI Taxonomy" id="515560"/>
    <lineage>
        <taxon>Bacteria</taxon>
        <taxon>Pseudomonadati</taxon>
        <taxon>Pseudomonadota</taxon>
        <taxon>Gammaproteobacteria</taxon>
        <taxon>Alteromonadales</taxon>
        <taxon>Shewanellaceae</taxon>
        <taxon>Shewanella</taxon>
    </lineage>
</organism>
<name>A0ABT2FJA8_9GAMM</name>
<evidence type="ECO:0000313" key="2">
    <source>
        <dbReference type="EMBL" id="MCS4556422.1"/>
    </source>
</evidence>
<comment type="similarity">
    <text evidence="1">Belongs to the short-chain dehydrogenases/reductases (SDR) family.</text>
</comment>
<dbReference type="InterPro" id="IPR050259">
    <property type="entry name" value="SDR"/>
</dbReference>
<dbReference type="PANTHER" id="PTHR42879:SF2">
    <property type="entry name" value="3-OXOACYL-[ACYL-CARRIER-PROTEIN] REDUCTASE FABG"/>
    <property type="match status" value="1"/>
</dbReference>
<dbReference type="Proteomes" id="UP001201549">
    <property type="component" value="Unassembled WGS sequence"/>
</dbReference>
<evidence type="ECO:0000313" key="3">
    <source>
        <dbReference type="Proteomes" id="UP001201549"/>
    </source>
</evidence>
<dbReference type="EMBL" id="JAKOGG010000004">
    <property type="protein sequence ID" value="MCS4556422.1"/>
    <property type="molecule type" value="Genomic_DNA"/>
</dbReference>
<comment type="caution">
    <text evidence="2">The sequence shown here is derived from an EMBL/GenBank/DDBJ whole genome shotgun (WGS) entry which is preliminary data.</text>
</comment>
<evidence type="ECO:0000256" key="1">
    <source>
        <dbReference type="ARBA" id="ARBA00006484"/>
    </source>
</evidence>
<reference evidence="3" key="1">
    <citation type="submission" date="2023-07" db="EMBL/GenBank/DDBJ databases">
        <title>Shewanella mangrovi sp. nov., an acetaldehyde- degrading bacterium isolated from mangrove sediment.</title>
        <authorList>
            <person name="Liu Y."/>
        </authorList>
    </citation>
    <scope>NUCLEOTIDE SEQUENCE [LARGE SCALE GENOMIC DNA]</scope>
    <source>
        <strain evidence="3">C32</strain>
    </source>
</reference>
<dbReference type="PROSITE" id="PS00061">
    <property type="entry name" value="ADH_SHORT"/>
    <property type="match status" value="1"/>
</dbReference>
<dbReference type="InterPro" id="IPR002347">
    <property type="entry name" value="SDR_fam"/>
</dbReference>
<proteinExistence type="inferred from homology"/>
<dbReference type="PANTHER" id="PTHR42879">
    <property type="entry name" value="3-OXOACYL-(ACYL-CARRIER-PROTEIN) REDUCTASE"/>
    <property type="match status" value="1"/>
</dbReference>
<sequence>MTKLVLITGGNRGIGAALVAAFANAGFKVAFSYCHNRQQALELQQQLTSGEIACFALDQANPQSIDECLTNIEHHFGQRPDILINNGAIAQEKPFDQISAEDFSTMMDTNLRGPFLLTQGCIGHMQQQGWGRIINISSVGGQWGGFNQVHYAAAKAGLINLSKSIAKIYSKDGICCNTIAIGLVETEMTARELNSEAGQRKVASIPMQRLGTGNDIADLALFLAGNNCGYLSGQTLNANGGMYLG</sequence>
<dbReference type="RefSeq" id="WP_238895817.1">
    <property type="nucleotide sequence ID" value="NZ_JAKOGG010000004.1"/>
</dbReference>
<dbReference type="PRINTS" id="PR00081">
    <property type="entry name" value="GDHRDH"/>
</dbReference>
<dbReference type="SUPFAM" id="SSF51735">
    <property type="entry name" value="NAD(P)-binding Rossmann-fold domains"/>
    <property type="match status" value="1"/>
</dbReference>
<dbReference type="InterPro" id="IPR036291">
    <property type="entry name" value="NAD(P)-bd_dom_sf"/>
</dbReference>